<dbReference type="EMBL" id="JADNYJ010000005">
    <property type="protein sequence ID" value="KAF8911066.1"/>
    <property type="molecule type" value="Genomic_DNA"/>
</dbReference>
<comment type="cofactor">
    <cofactor evidence="7">
        <name>Zn(2+)</name>
        <dbReference type="ChEBI" id="CHEBI:29105"/>
    </cofactor>
    <text evidence="7">Binds 1 zinc ion per subunit.</text>
</comment>
<evidence type="ECO:0000256" key="5">
    <source>
        <dbReference type="ARBA" id="ARBA00023239"/>
    </source>
</evidence>
<accession>A0A9P5P1J7</accession>
<keyword evidence="5 8" id="KW-0456">Lyase</keyword>
<dbReference type="GO" id="GO:0004089">
    <property type="term" value="F:carbonate dehydratase activity"/>
    <property type="evidence" value="ECO:0007669"/>
    <property type="project" value="UniProtKB-UniRule"/>
</dbReference>
<dbReference type="SUPFAM" id="SSF53056">
    <property type="entry name" value="beta-carbonic anhydrase, cab"/>
    <property type="match status" value="1"/>
</dbReference>
<protein>
    <recommendedName>
        <fullName evidence="2 8">Carbonic anhydrase</fullName>
        <ecNumber evidence="2 8">4.2.1.1</ecNumber>
    </recommendedName>
    <alternativeName>
        <fullName evidence="8">Carbonate dehydratase</fullName>
    </alternativeName>
</protein>
<comment type="similarity">
    <text evidence="1 8">Belongs to the beta-class carbonic anhydrase family.</text>
</comment>
<dbReference type="EC" id="4.2.1.1" evidence="2 8"/>
<evidence type="ECO:0000313" key="9">
    <source>
        <dbReference type="EMBL" id="KAF8911066.1"/>
    </source>
</evidence>
<evidence type="ECO:0000256" key="6">
    <source>
        <dbReference type="ARBA" id="ARBA00048348"/>
    </source>
</evidence>
<organism evidence="9 10">
    <name type="scientific">Gymnopilus junonius</name>
    <name type="common">Spectacular rustgill mushroom</name>
    <name type="synonym">Gymnopilus spectabilis subsp. junonius</name>
    <dbReference type="NCBI Taxonomy" id="109634"/>
    <lineage>
        <taxon>Eukaryota</taxon>
        <taxon>Fungi</taxon>
        <taxon>Dikarya</taxon>
        <taxon>Basidiomycota</taxon>
        <taxon>Agaricomycotina</taxon>
        <taxon>Agaricomycetes</taxon>
        <taxon>Agaricomycetidae</taxon>
        <taxon>Agaricales</taxon>
        <taxon>Agaricineae</taxon>
        <taxon>Hymenogastraceae</taxon>
        <taxon>Gymnopilus</taxon>
    </lineage>
</organism>
<dbReference type="Gene3D" id="3.40.1050.10">
    <property type="entry name" value="Carbonic anhydrase"/>
    <property type="match status" value="1"/>
</dbReference>
<proteinExistence type="inferred from homology"/>
<evidence type="ECO:0000256" key="3">
    <source>
        <dbReference type="ARBA" id="ARBA00022723"/>
    </source>
</evidence>
<comment type="function">
    <text evidence="8">Reversible hydration of carbon dioxide.</text>
</comment>
<evidence type="ECO:0000256" key="8">
    <source>
        <dbReference type="RuleBase" id="RU003956"/>
    </source>
</evidence>
<feature type="binding site" evidence="7">
    <location>
        <position position="98"/>
    </location>
    <ligand>
        <name>Zn(2+)</name>
        <dbReference type="ChEBI" id="CHEBI:29105"/>
    </ligand>
</feature>
<reference evidence="9" key="1">
    <citation type="submission" date="2020-11" db="EMBL/GenBank/DDBJ databases">
        <authorList>
            <consortium name="DOE Joint Genome Institute"/>
            <person name="Ahrendt S."/>
            <person name="Riley R."/>
            <person name="Andreopoulos W."/>
            <person name="LaButti K."/>
            <person name="Pangilinan J."/>
            <person name="Ruiz-duenas F.J."/>
            <person name="Barrasa J.M."/>
            <person name="Sanchez-Garcia M."/>
            <person name="Camarero S."/>
            <person name="Miyauchi S."/>
            <person name="Serrano A."/>
            <person name="Linde D."/>
            <person name="Babiker R."/>
            <person name="Drula E."/>
            <person name="Ayuso-Fernandez I."/>
            <person name="Pacheco R."/>
            <person name="Padilla G."/>
            <person name="Ferreira P."/>
            <person name="Barriuso J."/>
            <person name="Kellner H."/>
            <person name="Castanera R."/>
            <person name="Alfaro M."/>
            <person name="Ramirez L."/>
            <person name="Pisabarro A.G."/>
            <person name="Kuo A."/>
            <person name="Tritt A."/>
            <person name="Lipzen A."/>
            <person name="He G."/>
            <person name="Yan M."/>
            <person name="Ng V."/>
            <person name="Cullen D."/>
            <person name="Martin F."/>
            <person name="Rosso M.-N."/>
            <person name="Henrissat B."/>
            <person name="Hibbett D."/>
            <person name="Martinez A.T."/>
            <person name="Grigoriev I.V."/>
        </authorList>
    </citation>
    <scope>NUCLEOTIDE SEQUENCE</scope>
    <source>
        <strain evidence="9">AH 44721</strain>
    </source>
</reference>
<dbReference type="PANTHER" id="PTHR11002">
    <property type="entry name" value="CARBONIC ANHYDRASE"/>
    <property type="match status" value="1"/>
</dbReference>
<evidence type="ECO:0000256" key="4">
    <source>
        <dbReference type="ARBA" id="ARBA00022833"/>
    </source>
</evidence>
<dbReference type="InterPro" id="IPR001765">
    <property type="entry name" value="Carbonic_anhydrase"/>
</dbReference>
<keyword evidence="4 7" id="KW-0862">Zinc</keyword>
<feature type="binding site" evidence="7">
    <location>
        <position position="101"/>
    </location>
    <ligand>
        <name>Zn(2+)</name>
        <dbReference type="ChEBI" id="CHEBI:29105"/>
    </ligand>
</feature>
<dbReference type="SMART" id="SM00947">
    <property type="entry name" value="Pro_CA"/>
    <property type="match status" value="1"/>
</dbReference>
<dbReference type="GO" id="GO:0034599">
    <property type="term" value="P:cellular response to oxidative stress"/>
    <property type="evidence" value="ECO:0007669"/>
    <property type="project" value="TreeGrafter"/>
</dbReference>
<dbReference type="GO" id="GO:0008270">
    <property type="term" value="F:zinc ion binding"/>
    <property type="evidence" value="ECO:0007669"/>
    <property type="project" value="UniProtKB-UniRule"/>
</dbReference>
<evidence type="ECO:0000313" key="10">
    <source>
        <dbReference type="Proteomes" id="UP000724874"/>
    </source>
</evidence>
<dbReference type="PANTHER" id="PTHR11002:SF76">
    <property type="entry name" value="CARBONIC ANHYDRASE"/>
    <property type="match status" value="1"/>
</dbReference>
<dbReference type="Proteomes" id="UP000724874">
    <property type="component" value="Unassembled WGS sequence"/>
</dbReference>
<dbReference type="GO" id="GO:0071244">
    <property type="term" value="P:cellular response to carbon dioxide"/>
    <property type="evidence" value="ECO:0007669"/>
    <property type="project" value="TreeGrafter"/>
</dbReference>
<sequence length="218" mass="23083">MSVVNRLFAANAQWASDVSKHEPGFFKESAKGQAPHTLWIGCADSRAPETVITGARPGDIFVNRNVANQFNTDDLSLLAVLKYAVDHLGVEHVAIVGHSNCGGAGACLAAALSGSANHDGPIVTISSEPVDSELNRWLEPLTRIATSLPLASVSEAEALQLVVEANVKAQVEKLASTEVIRSAWTKGTPKGQKVQIHGWVYDLSTGLLKDLNISRGPA</sequence>
<name>A0A9P5P1J7_GYMJU</name>
<keyword evidence="3 7" id="KW-0479">Metal-binding</keyword>
<dbReference type="InterPro" id="IPR036874">
    <property type="entry name" value="Carbonic_anhydrase_sf"/>
</dbReference>
<comment type="catalytic activity">
    <reaction evidence="6 8">
        <text>hydrogencarbonate + H(+) = CO2 + H2O</text>
        <dbReference type="Rhea" id="RHEA:10748"/>
        <dbReference type="ChEBI" id="CHEBI:15377"/>
        <dbReference type="ChEBI" id="CHEBI:15378"/>
        <dbReference type="ChEBI" id="CHEBI:16526"/>
        <dbReference type="ChEBI" id="CHEBI:17544"/>
        <dbReference type="EC" id="4.2.1.1"/>
    </reaction>
</comment>
<evidence type="ECO:0000256" key="7">
    <source>
        <dbReference type="PIRSR" id="PIRSR601765-1"/>
    </source>
</evidence>
<keyword evidence="10" id="KW-1185">Reference proteome</keyword>
<dbReference type="OrthoDB" id="10248475at2759"/>
<comment type="caution">
    <text evidence="9">The sequence shown here is derived from an EMBL/GenBank/DDBJ whole genome shotgun (WGS) entry which is preliminary data.</text>
</comment>
<feature type="binding site" evidence="7">
    <location>
        <position position="42"/>
    </location>
    <ligand>
        <name>Zn(2+)</name>
        <dbReference type="ChEBI" id="CHEBI:29105"/>
    </ligand>
</feature>
<evidence type="ECO:0000256" key="2">
    <source>
        <dbReference type="ARBA" id="ARBA00012925"/>
    </source>
</evidence>
<feature type="binding site" evidence="7">
    <location>
        <position position="44"/>
    </location>
    <ligand>
        <name>Zn(2+)</name>
        <dbReference type="ChEBI" id="CHEBI:29105"/>
    </ligand>
</feature>
<dbReference type="AlphaFoldDB" id="A0A9P5P1J7"/>
<evidence type="ECO:0000256" key="1">
    <source>
        <dbReference type="ARBA" id="ARBA00006217"/>
    </source>
</evidence>
<dbReference type="Pfam" id="PF00484">
    <property type="entry name" value="Pro_CA"/>
    <property type="match status" value="1"/>
</dbReference>
<gene>
    <name evidence="9" type="ORF">CPB84DRAFT_1672293</name>
</gene>